<dbReference type="EMBL" id="BTGU01003734">
    <property type="protein sequence ID" value="GMN18867.1"/>
    <property type="molecule type" value="Genomic_DNA"/>
</dbReference>
<dbReference type="EMBL" id="BTGU01003736">
    <property type="protein sequence ID" value="GMN18885.1"/>
    <property type="molecule type" value="Genomic_DNA"/>
</dbReference>
<dbReference type="Proteomes" id="UP001187192">
    <property type="component" value="Unassembled WGS sequence"/>
</dbReference>
<organism evidence="1 3">
    <name type="scientific">Ficus carica</name>
    <name type="common">Common fig</name>
    <dbReference type="NCBI Taxonomy" id="3494"/>
    <lineage>
        <taxon>Eukaryota</taxon>
        <taxon>Viridiplantae</taxon>
        <taxon>Streptophyta</taxon>
        <taxon>Embryophyta</taxon>
        <taxon>Tracheophyta</taxon>
        <taxon>Spermatophyta</taxon>
        <taxon>Magnoliopsida</taxon>
        <taxon>eudicotyledons</taxon>
        <taxon>Gunneridae</taxon>
        <taxon>Pentapetalae</taxon>
        <taxon>rosids</taxon>
        <taxon>fabids</taxon>
        <taxon>Rosales</taxon>
        <taxon>Moraceae</taxon>
        <taxon>Ficeae</taxon>
        <taxon>Ficus</taxon>
    </lineage>
</organism>
<sequence length="286" mass="30579">MLQRKIGALQPTIRLLLDLAKALQCLFGELQPIASSFLAEKQGARCNVSLARCSRPLPPLTPLFVGGSRWVGIGGGWALVTSWGCRCSHSSGVGHCRRSHRRGVVGAFPVGPDAGGDPAGSATLGTRWVRRPVGATGLIDGRHVALGPVGWRRLRLVGCQYNQCQTTDDHLGHNMEAGAGAILVEGVRALRAVATRVPGSDRVIASSAKWVFPKQQRSEPRRLSGARLGAFPFYAWYEQASGRLPRCSGILGGVAVEFRHVSGVPLVGNFSWHRAAGGKAIRQPKF</sequence>
<evidence type="ECO:0000313" key="1">
    <source>
        <dbReference type="EMBL" id="GMN18867.1"/>
    </source>
</evidence>
<dbReference type="AlphaFoldDB" id="A0AA88CJP4"/>
<protein>
    <submittedName>
        <fullName evidence="1">Uncharacterized protein</fullName>
    </submittedName>
</protein>
<evidence type="ECO:0000313" key="3">
    <source>
        <dbReference type="Proteomes" id="UP001187192"/>
    </source>
</evidence>
<gene>
    <name evidence="1" type="ORF">TIFTF001_045086</name>
    <name evidence="2" type="ORF">TIFTF001_045092</name>
</gene>
<proteinExistence type="predicted"/>
<name>A0AA88CJP4_FICCA</name>
<keyword evidence="3" id="KW-1185">Reference proteome</keyword>
<comment type="caution">
    <text evidence="1">The sequence shown here is derived from an EMBL/GenBank/DDBJ whole genome shotgun (WGS) entry which is preliminary data.</text>
</comment>
<reference evidence="1" key="1">
    <citation type="submission" date="2023-07" db="EMBL/GenBank/DDBJ databases">
        <title>draft genome sequence of fig (Ficus carica).</title>
        <authorList>
            <person name="Takahashi T."/>
            <person name="Nishimura K."/>
        </authorList>
    </citation>
    <scope>NUCLEOTIDE SEQUENCE</scope>
</reference>
<accession>A0AA88CJP4</accession>
<evidence type="ECO:0000313" key="2">
    <source>
        <dbReference type="EMBL" id="GMN18885.1"/>
    </source>
</evidence>